<dbReference type="STRING" id="3750.A0A498JD63"/>
<protein>
    <recommendedName>
        <fullName evidence="1">PORR domain-containing protein</fullName>
    </recommendedName>
</protein>
<name>A0A498JD63_MALDO</name>
<accession>A0A498JD63</accession>
<keyword evidence="3" id="KW-1185">Reference proteome</keyword>
<evidence type="ECO:0000313" key="2">
    <source>
        <dbReference type="EMBL" id="RXH92767.1"/>
    </source>
</evidence>
<feature type="domain" description="PORR" evidence="1">
    <location>
        <begin position="1"/>
        <end position="159"/>
    </location>
</feature>
<evidence type="ECO:0000313" key="3">
    <source>
        <dbReference type="Proteomes" id="UP000290289"/>
    </source>
</evidence>
<dbReference type="PANTHER" id="PTHR31476:SF14">
    <property type="entry name" value="OS09G0473400 PROTEIN"/>
    <property type="match status" value="1"/>
</dbReference>
<organism evidence="2 3">
    <name type="scientific">Malus domestica</name>
    <name type="common">Apple</name>
    <name type="synonym">Pyrus malus</name>
    <dbReference type="NCBI Taxonomy" id="3750"/>
    <lineage>
        <taxon>Eukaryota</taxon>
        <taxon>Viridiplantae</taxon>
        <taxon>Streptophyta</taxon>
        <taxon>Embryophyta</taxon>
        <taxon>Tracheophyta</taxon>
        <taxon>Spermatophyta</taxon>
        <taxon>Magnoliopsida</taxon>
        <taxon>eudicotyledons</taxon>
        <taxon>Gunneridae</taxon>
        <taxon>Pentapetalae</taxon>
        <taxon>rosids</taxon>
        <taxon>fabids</taxon>
        <taxon>Rosales</taxon>
        <taxon>Rosaceae</taxon>
        <taxon>Amygdaloideae</taxon>
        <taxon>Maleae</taxon>
        <taxon>Malus</taxon>
    </lineage>
</organism>
<dbReference type="InterPro" id="IPR021099">
    <property type="entry name" value="PORR_domain"/>
</dbReference>
<sequence length="178" mass="20975">MAVSALEREFMVDEERVKRAFRFPVKHGKDLGLEIEDERKLNMLNSLPLVSPYSDGSRLDLWSLEAEKYRVGVLHEFLSLTLEKRASIHHVVEFKEEFSLTKHTYQMLLKQPRTFYLAGTQMNWVVFLKDAYDRDGVLIEKDPQVVFNEKLYKYADMKERDRDLLINGGDERVLGKFE</sequence>
<dbReference type="EMBL" id="RDQH01000334">
    <property type="protein sequence ID" value="RXH92767.1"/>
    <property type="molecule type" value="Genomic_DNA"/>
</dbReference>
<proteinExistence type="predicted"/>
<dbReference type="AlphaFoldDB" id="A0A498JD63"/>
<evidence type="ECO:0000259" key="1">
    <source>
        <dbReference type="Pfam" id="PF11955"/>
    </source>
</evidence>
<reference evidence="2 3" key="1">
    <citation type="submission" date="2018-10" db="EMBL/GenBank/DDBJ databases">
        <title>A high-quality apple genome assembly.</title>
        <authorList>
            <person name="Hu J."/>
        </authorList>
    </citation>
    <scope>NUCLEOTIDE SEQUENCE [LARGE SCALE GENOMIC DNA]</scope>
    <source>
        <strain evidence="3">cv. HFTH1</strain>
        <tissue evidence="2">Young leaf</tissue>
    </source>
</reference>
<gene>
    <name evidence="2" type="ORF">DVH24_042541</name>
</gene>
<dbReference type="InterPro" id="IPR045040">
    <property type="entry name" value="PORR_fam"/>
</dbReference>
<comment type="caution">
    <text evidence="2">The sequence shown here is derived from an EMBL/GenBank/DDBJ whole genome shotgun (WGS) entry which is preliminary data.</text>
</comment>
<dbReference type="Proteomes" id="UP000290289">
    <property type="component" value="Chromosome 8"/>
</dbReference>
<dbReference type="Pfam" id="PF11955">
    <property type="entry name" value="PORR"/>
    <property type="match status" value="1"/>
</dbReference>
<dbReference type="GO" id="GO:0003723">
    <property type="term" value="F:RNA binding"/>
    <property type="evidence" value="ECO:0007669"/>
    <property type="project" value="InterPro"/>
</dbReference>
<dbReference type="PANTHER" id="PTHR31476">
    <property type="entry name" value="PROTEIN WHAT'S THIS FACTOR 1 HOMOLOG, CHLOROPLASTIC"/>
    <property type="match status" value="1"/>
</dbReference>